<evidence type="ECO:0000313" key="2">
    <source>
        <dbReference type="EMBL" id="KAK9498892.1"/>
    </source>
</evidence>
<dbReference type="Proteomes" id="UP001461498">
    <property type="component" value="Unassembled WGS sequence"/>
</dbReference>
<protein>
    <submittedName>
        <fullName evidence="2">Uncharacterized protein</fullName>
    </submittedName>
</protein>
<dbReference type="AlphaFoldDB" id="A0AAW1CKH1"/>
<accession>A0AAW1CKH1</accession>
<proteinExistence type="predicted"/>
<name>A0AAW1CKH1_9HEMI</name>
<keyword evidence="3" id="KW-1185">Reference proteome</keyword>
<comment type="caution">
    <text evidence="2">The sequence shown here is derived from an EMBL/GenBank/DDBJ whole genome shotgun (WGS) entry which is preliminary data.</text>
</comment>
<evidence type="ECO:0000313" key="3">
    <source>
        <dbReference type="Proteomes" id="UP001461498"/>
    </source>
</evidence>
<organism evidence="2 3">
    <name type="scientific">Rhynocoris fuscipes</name>
    <dbReference type="NCBI Taxonomy" id="488301"/>
    <lineage>
        <taxon>Eukaryota</taxon>
        <taxon>Metazoa</taxon>
        <taxon>Ecdysozoa</taxon>
        <taxon>Arthropoda</taxon>
        <taxon>Hexapoda</taxon>
        <taxon>Insecta</taxon>
        <taxon>Pterygota</taxon>
        <taxon>Neoptera</taxon>
        <taxon>Paraneoptera</taxon>
        <taxon>Hemiptera</taxon>
        <taxon>Heteroptera</taxon>
        <taxon>Panheteroptera</taxon>
        <taxon>Cimicomorpha</taxon>
        <taxon>Reduviidae</taxon>
        <taxon>Harpactorinae</taxon>
        <taxon>Harpactorini</taxon>
        <taxon>Rhynocoris</taxon>
    </lineage>
</organism>
<dbReference type="EMBL" id="JAPXFL010000012">
    <property type="protein sequence ID" value="KAK9498892.1"/>
    <property type="molecule type" value="Genomic_DNA"/>
</dbReference>
<feature type="compositionally biased region" description="Low complexity" evidence="1">
    <location>
        <begin position="36"/>
        <end position="49"/>
    </location>
</feature>
<gene>
    <name evidence="2" type="ORF">O3M35_003443</name>
</gene>
<sequence length="75" mass="8389">MSRIPPPDDLGWRQWVSNSLAAASMSRSSSRESTDIPRSSSSTSSTYLRSHQDPSSTYHAYHYFSENTGSRCSLE</sequence>
<evidence type="ECO:0000256" key="1">
    <source>
        <dbReference type="SAM" id="MobiDB-lite"/>
    </source>
</evidence>
<feature type="region of interest" description="Disordered" evidence="1">
    <location>
        <begin position="23"/>
        <end position="54"/>
    </location>
</feature>
<reference evidence="2 3" key="1">
    <citation type="submission" date="2022-12" db="EMBL/GenBank/DDBJ databases">
        <title>Chromosome-level genome assembly of true bugs.</title>
        <authorList>
            <person name="Ma L."/>
            <person name="Li H."/>
        </authorList>
    </citation>
    <scope>NUCLEOTIDE SEQUENCE [LARGE SCALE GENOMIC DNA]</scope>
    <source>
        <strain evidence="2">Lab_2022b</strain>
    </source>
</reference>